<dbReference type="Proteomes" id="UP001551695">
    <property type="component" value="Unassembled WGS sequence"/>
</dbReference>
<evidence type="ECO:0000313" key="7">
    <source>
        <dbReference type="Proteomes" id="UP001551695"/>
    </source>
</evidence>
<accession>A0ABV3FUW9</accession>
<dbReference type="PANTHER" id="PTHR30055">
    <property type="entry name" value="HTH-TYPE TRANSCRIPTIONAL REGULATOR RUTR"/>
    <property type="match status" value="1"/>
</dbReference>
<dbReference type="RefSeq" id="WP_357784523.1">
    <property type="nucleotide sequence ID" value="NZ_JBFAKC010000006.1"/>
</dbReference>
<keyword evidence="2 4" id="KW-0238">DNA-binding</keyword>
<dbReference type="InterPro" id="IPR009057">
    <property type="entry name" value="Homeodomain-like_sf"/>
</dbReference>
<dbReference type="InterPro" id="IPR036271">
    <property type="entry name" value="Tet_transcr_reg_TetR-rel_C_sf"/>
</dbReference>
<comment type="caution">
    <text evidence="6">The sequence shown here is derived from an EMBL/GenBank/DDBJ whole genome shotgun (WGS) entry which is preliminary data.</text>
</comment>
<dbReference type="SUPFAM" id="SSF48498">
    <property type="entry name" value="Tetracyclin repressor-like, C-terminal domain"/>
    <property type="match status" value="1"/>
</dbReference>
<name>A0ABV3FUW9_9NOCA</name>
<gene>
    <name evidence="6" type="ORF">AB0I48_16685</name>
</gene>
<keyword evidence="3" id="KW-0804">Transcription</keyword>
<dbReference type="EMBL" id="JBFAKC010000006">
    <property type="protein sequence ID" value="MEV0709198.1"/>
    <property type="molecule type" value="Genomic_DNA"/>
</dbReference>
<proteinExistence type="predicted"/>
<keyword evidence="1" id="KW-0805">Transcription regulation</keyword>
<evidence type="ECO:0000313" key="6">
    <source>
        <dbReference type="EMBL" id="MEV0709198.1"/>
    </source>
</evidence>
<dbReference type="Gene3D" id="1.10.10.60">
    <property type="entry name" value="Homeodomain-like"/>
    <property type="match status" value="1"/>
</dbReference>
<evidence type="ECO:0000259" key="5">
    <source>
        <dbReference type="PROSITE" id="PS50977"/>
    </source>
</evidence>
<keyword evidence="7" id="KW-1185">Reference proteome</keyword>
<dbReference type="SUPFAM" id="SSF46689">
    <property type="entry name" value="Homeodomain-like"/>
    <property type="match status" value="1"/>
</dbReference>
<organism evidence="6 7">
    <name type="scientific">Nocardia aurea</name>
    <dbReference type="NCBI Taxonomy" id="2144174"/>
    <lineage>
        <taxon>Bacteria</taxon>
        <taxon>Bacillati</taxon>
        <taxon>Actinomycetota</taxon>
        <taxon>Actinomycetes</taxon>
        <taxon>Mycobacteriales</taxon>
        <taxon>Nocardiaceae</taxon>
        <taxon>Nocardia</taxon>
    </lineage>
</organism>
<dbReference type="PANTHER" id="PTHR30055:SF151">
    <property type="entry name" value="TRANSCRIPTIONAL REGULATORY PROTEIN"/>
    <property type="match status" value="1"/>
</dbReference>
<dbReference type="InterPro" id="IPR001647">
    <property type="entry name" value="HTH_TetR"/>
</dbReference>
<dbReference type="Pfam" id="PF02909">
    <property type="entry name" value="TetR_C_1"/>
    <property type="match status" value="1"/>
</dbReference>
<reference evidence="6 7" key="1">
    <citation type="submission" date="2024-06" db="EMBL/GenBank/DDBJ databases">
        <title>The Natural Products Discovery Center: Release of the First 8490 Sequenced Strains for Exploring Actinobacteria Biosynthetic Diversity.</title>
        <authorList>
            <person name="Kalkreuter E."/>
            <person name="Kautsar S.A."/>
            <person name="Yang D."/>
            <person name="Bader C.D."/>
            <person name="Teijaro C.N."/>
            <person name="Fluegel L."/>
            <person name="Davis C.M."/>
            <person name="Simpson J.R."/>
            <person name="Lauterbach L."/>
            <person name="Steele A.D."/>
            <person name="Gui C."/>
            <person name="Meng S."/>
            <person name="Li G."/>
            <person name="Viehrig K."/>
            <person name="Ye F."/>
            <person name="Su P."/>
            <person name="Kiefer A.F."/>
            <person name="Nichols A."/>
            <person name="Cepeda A.J."/>
            <person name="Yan W."/>
            <person name="Fan B."/>
            <person name="Jiang Y."/>
            <person name="Adhikari A."/>
            <person name="Zheng C.-J."/>
            <person name="Schuster L."/>
            <person name="Cowan T.M."/>
            <person name="Smanski M.J."/>
            <person name="Chevrette M.G."/>
            <person name="De Carvalho L.P.S."/>
            <person name="Shen B."/>
        </authorList>
    </citation>
    <scope>NUCLEOTIDE SEQUENCE [LARGE SCALE GENOMIC DNA]</scope>
    <source>
        <strain evidence="6 7">NPDC050403</strain>
    </source>
</reference>
<feature type="domain" description="HTH tetR-type" evidence="5">
    <location>
        <begin position="24"/>
        <end position="84"/>
    </location>
</feature>
<evidence type="ECO:0000256" key="4">
    <source>
        <dbReference type="PROSITE-ProRule" id="PRU00335"/>
    </source>
</evidence>
<dbReference type="InterPro" id="IPR004111">
    <property type="entry name" value="Repressor_TetR_C"/>
</dbReference>
<dbReference type="InterPro" id="IPR050109">
    <property type="entry name" value="HTH-type_TetR-like_transc_reg"/>
</dbReference>
<evidence type="ECO:0000256" key="1">
    <source>
        <dbReference type="ARBA" id="ARBA00023015"/>
    </source>
</evidence>
<feature type="DNA-binding region" description="H-T-H motif" evidence="4">
    <location>
        <begin position="47"/>
        <end position="66"/>
    </location>
</feature>
<protein>
    <submittedName>
        <fullName evidence="6">TetR/AcrR family transcriptional regulator C-terminal domain-containing protein</fullName>
    </submittedName>
</protein>
<evidence type="ECO:0000256" key="2">
    <source>
        <dbReference type="ARBA" id="ARBA00023125"/>
    </source>
</evidence>
<sequence length="248" mass="26349">MAQPSTVELLWGTRQRPKRGPKPALTLEGIVAEAVAIADADGLAELSMQRLAQGLGFTKMSLYRYVPGKAELTALMLDSALGAPPDIAAVDRDPADEPWRVGLRRWCESLYERFRAHPWALELAVGARPVGPNEMAWMEVALLDLADSGLTTSECLDTIAMLAGHARGLAQQVLAAGPQDFQDSIAAQLAEMREAAAQRYPVASAAFAEAGAAAGGDGALSFGIDRILDGLGVHIARRRDARRPIVGA</sequence>
<evidence type="ECO:0000256" key="3">
    <source>
        <dbReference type="ARBA" id="ARBA00023163"/>
    </source>
</evidence>
<dbReference type="Gene3D" id="1.10.357.10">
    <property type="entry name" value="Tetracycline Repressor, domain 2"/>
    <property type="match status" value="1"/>
</dbReference>
<dbReference type="PROSITE" id="PS50977">
    <property type="entry name" value="HTH_TETR_2"/>
    <property type="match status" value="1"/>
</dbReference>